<dbReference type="Pfam" id="PF01311">
    <property type="entry name" value="Bac_export_1"/>
    <property type="match status" value="1"/>
</dbReference>
<keyword evidence="11" id="KW-0966">Cell projection</keyword>
<evidence type="ECO:0000256" key="10">
    <source>
        <dbReference type="RuleBase" id="RU362071"/>
    </source>
</evidence>
<feature type="transmembrane region" description="Helical" evidence="10">
    <location>
        <begin position="213"/>
        <end position="237"/>
    </location>
</feature>
<feature type="transmembrane region" description="Helical" evidence="10">
    <location>
        <begin position="176"/>
        <end position="201"/>
    </location>
</feature>
<evidence type="ECO:0000256" key="4">
    <source>
        <dbReference type="ARBA" id="ARBA00022475"/>
    </source>
</evidence>
<dbReference type="PANTHER" id="PTHR30065:SF8">
    <property type="entry name" value="FLAGELLAR BIOSYNTHETIC PROTEIN FLIR"/>
    <property type="match status" value="1"/>
</dbReference>
<sequence>MEILNFYNEHNVVIFVLLLTRLSALFLFFPFYSHAQIPVVIKSSLVLIFTFYFFPLAHSNEASYNNLIFAILSEFLMGFIVGLCLQLSFTILQMAGEHMSFIMGFSMASVLDPSTGTQTPIIGQVISFLALLLFLAYDGHHLCLILISKSINSIDLGAFYLDDKWYLYIMQRVKDIYLIGLSLAFPIVAMSVLCDFVFGLLMKTMPQFNLLVVGYPIKITISFTILIVILGTILYYFKELVLKNFYYLDLLVNKV</sequence>
<dbReference type="PANTHER" id="PTHR30065">
    <property type="entry name" value="FLAGELLAR BIOSYNTHETIC PROTEIN FLIR"/>
    <property type="match status" value="1"/>
</dbReference>
<protein>
    <recommendedName>
        <fullName evidence="3 9">Flagellar biosynthetic protein FliR</fullName>
    </recommendedName>
</protein>
<name>A0ABS7WRF3_9BACT</name>
<reference evidence="11 12" key="1">
    <citation type="submission" date="2020-07" db="EMBL/GenBank/DDBJ databases">
        <title>Transfer of Campylobacter canadensis to the novel genus Avispirillum gen. nov., that also includes two novel species recovered from migratory waterfowl: Avispirillum anseris sp. nov. and Avispirillum brantae sp. nov.</title>
        <authorList>
            <person name="Miller W.G."/>
            <person name="Chapman M.H."/>
            <person name="Yee E."/>
            <person name="Inglis G.D."/>
        </authorList>
    </citation>
    <scope>NUCLEOTIDE SEQUENCE [LARGE SCALE GENOMIC DNA]</scope>
    <source>
        <strain evidence="11 12">L283</strain>
    </source>
</reference>
<dbReference type="PRINTS" id="PR00953">
    <property type="entry name" value="TYPE3IMRPROT"/>
</dbReference>
<evidence type="ECO:0000256" key="3">
    <source>
        <dbReference type="ARBA" id="ARBA00021717"/>
    </source>
</evidence>
<evidence type="ECO:0000256" key="5">
    <source>
        <dbReference type="ARBA" id="ARBA00022692"/>
    </source>
</evidence>
<feature type="transmembrane region" description="Helical" evidence="10">
    <location>
        <begin position="37"/>
        <end position="55"/>
    </location>
</feature>
<feature type="transmembrane region" description="Helical" evidence="10">
    <location>
        <begin position="67"/>
        <end position="89"/>
    </location>
</feature>
<evidence type="ECO:0000313" key="12">
    <source>
        <dbReference type="Proteomes" id="UP000786183"/>
    </source>
</evidence>
<accession>A0ABS7WRF3</accession>
<comment type="function">
    <text evidence="1 10">Role in flagellar biosynthesis.</text>
</comment>
<evidence type="ECO:0000256" key="9">
    <source>
        <dbReference type="NCBIfam" id="TIGR01400"/>
    </source>
</evidence>
<gene>
    <name evidence="11" type="primary">fliR</name>
    <name evidence="11" type="ORF">AVCANL283_04220</name>
</gene>
<dbReference type="Proteomes" id="UP000786183">
    <property type="component" value="Unassembled WGS sequence"/>
</dbReference>
<keyword evidence="11" id="KW-0282">Flagellum</keyword>
<keyword evidence="7 10" id="KW-0472">Membrane</keyword>
<evidence type="ECO:0000256" key="6">
    <source>
        <dbReference type="ARBA" id="ARBA00022989"/>
    </source>
</evidence>
<comment type="similarity">
    <text evidence="2 10">Belongs to the FliR/MopE/SpaR family.</text>
</comment>
<feature type="transmembrane region" description="Helical" evidence="10">
    <location>
        <begin position="12"/>
        <end position="31"/>
    </location>
</feature>
<evidence type="ECO:0000313" key="11">
    <source>
        <dbReference type="EMBL" id="MBZ7987314.1"/>
    </source>
</evidence>
<feature type="transmembrane region" description="Helical" evidence="10">
    <location>
        <begin position="121"/>
        <end position="147"/>
    </location>
</feature>
<keyword evidence="12" id="KW-1185">Reference proteome</keyword>
<keyword evidence="11" id="KW-0969">Cilium</keyword>
<dbReference type="InterPro" id="IPR002010">
    <property type="entry name" value="T3SS_IM_R"/>
</dbReference>
<evidence type="ECO:0000256" key="1">
    <source>
        <dbReference type="ARBA" id="ARBA00002578"/>
    </source>
</evidence>
<keyword evidence="6 10" id="KW-1133">Transmembrane helix</keyword>
<dbReference type="EMBL" id="JACGBB010000007">
    <property type="protein sequence ID" value="MBZ7987314.1"/>
    <property type="molecule type" value="Genomic_DNA"/>
</dbReference>
<comment type="caution">
    <text evidence="11">The sequence shown here is derived from an EMBL/GenBank/DDBJ whole genome shotgun (WGS) entry which is preliminary data.</text>
</comment>
<evidence type="ECO:0000256" key="2">
    <source>
        <dbReference type="ARBA" id="ARBA00009772"/>
    </source>
</evidence>
<dbReference type="NCBIfam" id="TIGR01400">
    <property type="entry name" value="fliR"/>
    <property type="match status" value="1"/>
</dbReference>
<dbReference type="InterPro" id="IPR006303">
    <property type="entry name" value="FliR"/>
</dbReference>
<comment type="subcellular location">
    <subcellularLocation>
        <location evidence="10">Cell membrane</location>
        <topology evidence="10">Multi-pass membrane protein</topology>
    </subcellularLocation>
    <subcellularLocation>
        <location evidence="10">Bacterial flagellum basal body</location>
    </subcellularLocation>
</comment>
<keyword evidence="4 10" id="KW-1003">Cell membrane</keyword>
<keyword evidence="8 10" id="KW-0975">Bacterial flagellum</keyword>
<evidence type="ECO:0000256" key="7">
    <source>
        <dbReference type="ARBA" id="ARBA00023136"/>
    </source>
</evidence>
<organism evidence="11 12">
    <name type="scientific">Campylobacter canadensis</name>
    <dbReference type="NCBI Taxonomy" id="449520"/>
    <lineage>
        <taxon>Bacteria</taxon>
        <taxon>Pseudomonadati</taxon>
        <taxon>Campylobacterota</taxon>
        <taxon>Epsilonproteobacteria</taxon>
        <taxon>Campylobacterales</taxon>
        <taxon>Campylobacteraceae</taxon>
        <taxon>Campylobacter</taxon>
    </lineage>
</organism>
<proteinExistence type="inferred from homology"/>
<keyword evidence="5 10" id="KW-0812">Transmembrane</keyword>
<dbReference type="RefSeq" id="WP_172231074.1">
    <property type="nucleotide sequence ID" value="NZ_CP035946.1"/>
</dbReference>
<evidence type="ECO:0000256" key="8">
    <source>
        <dbReference type="ARBA" id="ARBA00023143"/>
    </source>
</evidence>